<keyword evidence="4" id="KW-1185">Reference proteome</keyword>
<dbReference type="AlphaFoldDB" id="A0A2Z2NQ83"/>
<sequence>MNTPQSPQFSSADFLRQHIQSILNFYEPHVIAPDGGFHQCFLDDGSVYDPQMRHLVSSTRFVFNYATAYRFHGNEQHREWAVAGFKYLQDVHRQPSGCYAWVIENGQVTDGRAMAYGHAFVMLAAASCVQAGIKEASDTIDEVWNFMEENFWDSEGRAYADELDSELEVLDPYRGQNANMHSCEALLAAYQATGQARYLERAQLLAQRFAVELAAINDGLIWEHYDTNWQLDMQYNIDKPDDLFKPWGFQPGHQVEWTKLLLTLNQESPNPVWVQRAAQLFDAAMTKGWDDQYGGLVYGFAPDGSFSDAHKYFWVHAEAFAAAWRLHKLTGESRYLDDYNRLWEYSWQHLIDHKHGAWFRIRTREGAAVDNQKSPPGKTDYHTMGACWDVLTQQ</sequence>
<dbReference type="GO" id="GO:0061593">
    <property type="term" value="F:sulfoquinovose isomerase activity"/>
    <property type="evidence" value="ECO:0007669"/>
    <property type="project" value="UniProtKB-EC"/>
</dbReference>
<gene>
    <name evidence="3" type="primary">yihS_2</name>
    <name evidence="3" type="ORF">IMCC3135_12735</name>
</gene>
<dbReference type="EMBL" id="CP018632">
    <property type="protein sequence ID" value="ASJ72635.1"/>
    <property type="molecule type" value="Genomic_DNA"/>
</dbReference>
<dbReference type="RefSeq" id="WP_088917931.1">
    <property type="nucleotide sequence ID" value="NZ_CP018632.1"/>
</dbReference>
<comment type="similarity">
    <text evidence="1">Belongs to the N-acylglucosamine 2-epimerase family.</text>
</comment>
<proteinExistence type="inferred from homology"/>
<name>A0A2Z2NQ83_9GAMM</name>
<dbReference type="InterPro" id="IPR012341">
    <property type="entry name" value="6hp_glycosidase-like_sf"/>
</dbReference>
<dbReference type="Pfam" id="PF07221">
    <property type="entry name" value="GlcNAc_2-epim"/>
    <property type="match status" value="1"/>
</dbReference>
<dbReference type="InterPro" id="IPR010819">
    <property type="entry name" value="AGE/CE"/>
</dbReference>
<dbReference type="GO" id="GO:0005975">
    <property type="term" value="P:carbohydrate metabolic process"/>
    <property type="evidence" value="ECO:0007669"/>
    <property type="project" value="InterPro"/>
</dbReference>
<dbReference type="Proteomes" id="UP000250079">
    <property type="component" value="Chromosome"/>
</dbReference>
<evidence type="ECO:0000256" key="1">
    <source>
        <dbReference type="ARBA" id="ARBA00008558"/>
    </source>
</evidence>
<dbReference type="OrthoDB" id="9806359at2"/>
<dbReference type="KEGG" id="gai:IMCC3135_12735"/>
<dbReference type="InterPro" id="IPR008928">
    <property type="entry name" value="6-hairpin_glycosidase_sf"/>
</dbReference>
<accession>A0A2Z2NQ83</accession>
<dbReference type="FunFam" id="1.50.10.10:FF:000057">
    <property type="entry name" value="N-acylglucosamine 2-epimerase"/>
    <property type="match status" value="1"/>
</dbReference>
<protein>
    <submittedName>
        <fullName evidence="3">Sulfoquinovose isomerase</fullName>
        <ecNumber evidence="3">5.3.1.31</ecNumber>
    </submittedName>
</protein>
<evidence type="ECO:0000313" key="3">
    <source>
        <dbReference type="EMBL" id="ASJ72635.1"/>
    </source>
</evidence>
<organism evidence="3 4">
    <name type="scientific">Granulosicoccus antarcticus IMCC3135</name>
    <dbReference type="NCBI Taxonomy" id="1192854"/>
    <lineage>
        <taxon>Bacteria</taxon>
        <taxon>Pseudomonadati</taxon>
        <taxon>Pseudomonadota</taxon>
        <taxon>Gammaproteobacteria</taxon>
        <taxon>Chromatiales</taxon>
        <taxon>Granulosicoccaceae</taxon>
        <taxon>Granulosicoccus</taxon>
    </lineage>
</organism>
<dbReference type="Gene3D" id="1.50.10.10">
    <property type="match status" value="1"/>
</dbReference>
<keyword evidence="2 3" id="KW-0413">Isomerase</keyword>
<dbReference type="PANTHER" id="PTHR15108">
    <property type="entry name" value="N-ACYLGLUCOSAMINE-2-EPIMERASE"/>
    <property type="match status" value="1"/>
</dbReference>
<dbReference type="EC" id="5.3.1.31" evidence="3"/>
<evidence type="ECO:0000313" key="4">
    <source>
        <dbReference type="Proteomes" id="UP000250079"/>
    </source>
</evidence>
<evidence type="ECO:0000256" key="2">
    <source>
        <dbReference type="ARBA" id="ARBA00023235"/>
    </source>
</evidence>
<dbReference type="SUPFAM" id="SSF48208">
    <property type="entry name" value="Six-hairpin glycosidases"/>
    <property type="match status" value="1"/>
</dbReference>
<reference evidence="3 4" key="1">
    <citation type="submission" date="2016-12" db="EMBL/GenBank/DDBJ databases">
        <authorList>
            <person name="Song W.-J."/>
            <person name="Kurnit D.M."/>
        </authorList>
    </citation>
    <scope>NUCLEOTIDE SEQUENCE [LARGE SCALE GENOMIC DNA]</scope>
    <source>
        <strain evidence="3 4">IMCC3135</strain>
    </source>
</reference>